<dbReference type="SUPFAM" id="SSF46785">
    <property type="entry name" value="Winged helix' DNA-binding domain"/>
    <property type="match status" value="1"/>
</dbReference>
<evidence type="ECO:0000259" key="4">
    <source>
        <dbReference type="PROSITE" id="PS50949"/>
    </source>
</evidence>
<sequence>MNDIAAGPIRRRKLSDEVLERLLALIRTQKLQPGDQLPPERELMTLYGVGRPAIREAMQQLASMGRITINHGERARVSEVTVDAMISQFDTTARFLLDDDAENIDHLKQARVFFEAGMVRMAATRATVEDIATLRRLIDEMQQSRHGDAFIERDMEFHSTIADMTGNPIFSATARAMLHWLKDYHLGIVSFRGAEDVSLREHHQIVDCLADNDPDAAEQAMRDHLTRASELYRQRAASLEEEDSRD</sequence>
<evidence type="ECO:0000256" key="1">
    <source>
        <dbReference type="ARBA" id="ARBA00023015"/>
    </source>
</evidence>
<accession>A0A1Q8SNJ2</accession>
<protein>
    <submittedName>
        <fullName evidence="5">GntR family transcriptional regulator</fullName>
    </submittedName>
</protein>
<evidence type="ECO:0000256" key="3">
    <source>
        <dbReference type="ARBA" id="ARBA00023163"/>
    </source>
</evidence>
<name>A0A1Q8SNJ2_9GAMM</name>
<reference evidence="5 6" key="1">
    <citation type="submission" date="2016-12" db="EMBL/GenBank/DDBJ databases">
        <title>Draft genome sequences of strains Salinicola socius SMB35, Salinicola sp. MH3R3-1 and Chromohalobacter sp. SMB17 from the Verkhnekamsk potash mining region of Russia.</title>
        <authorList>
            <person name="Mavrodi D.V."/>
            <person name="Olsson B.E."/>
            <person name="Korsakova E.S."/>
            <person name="Pyankova A."/>
            <person name="Mavrodi O.V."/>
            <person name="Plotnikova E.G."/>
        </authorList>
    </citation>
    <scope>NUCLEOTIDE SEQUENCE [LARGE SCALE GENOMIC DNA]</scope>
    <source>
        <strain evidence="5 6">SMB35</strain>
    </source>
</reference>
<dbReference type="RefSeq" id="WP_075571303.1">
    <property type="nucleotide sequence ID" value="NZ_MSDO01000026.1"/>
</dbReference>
<dbReference type="STRING" id="404433.BTW07_16605"/>
<dbReference type="Pfam" id="PF07729">
    <property type="entry name" value="FCD"/>
    <property type="match status" value="1"/>
</dbReference>
<dbReference type="PRINTS" id="PR00035">
    <property type="entry name" value="HTHGNTR"/>
</dbReference>
<dbReference type="Proteomes" id="UP000186878">
    <property type="component" value="Unassembled WGS sequence"/>
</dbReference>
<dbReference type="SMART" id="SM00345">
    <property type="entry name" value="HTH_GNTR"/>
    <property type="match status" value="1"/>
</dbReference>
<proteinExistence type="predicted"/>
<dbReference type="InterPro" id="IPR008920">
    <property type="entry name" value="TF_FadR/GntR_C"/>
</dbReference>
<dbReference type="CDD" id="cd07377">
    <property type="entry name" value="WHTH_GntR"/>
    <property type="match status" value="1"/>
</dbReference>
<dbReference type="Gene3D" id="1.10.10.10">
    <property type="entry name" value="Winged helix-like DNA-binding domain superfamily/Winged helix DNA-binding domain"/>
    <property type="match status" value="1"/>
</dbReference>
<evidence type="ECO:0000256" key="2">
    <source>
        <dbReference type="ARBA" id="ARBA00023125"/>
    </source>
</evidence>
<gene>
    <name evidence="5" type="ORF">BTW07_16605</name>
</gene>
<dbReference type="InterPro" id="IPR011711">
    <property type="entry name" value="GntR_C"/>
</dbReference>
<keyword evidence="2" id="KW-0238">DNA-binding</keyword>
<dbReference type="Pfam" id="PF00392">
    <property type="entry name" value="GntR"/>
    <property type="match status" value="1"/>
</dbReference>
<keyword evidence="6" id="KW-1185">Reference proteome</keyword>
<evidence type="ECO:0000313" key="5">
    <source>
        <dbReference type="EMBL" id="OLO02961.1"/>
    </source>
</evidence>
<comment type="caution">
    <text evidence="5">The sequence shown here is derived from an EMBL/GenBank/DDBJ whole genome shotgun (WGS) entry which is preliminary data.</text>
</comment>
<dbReference type="NCBIfam" id="NF003011">
    <property type="entry name" value="PRK03837.1"/>
    <property type="match status" value="1"/>
</dbReference>
<dbReference type="InterPro" id="IPR036388">
    <property type="entry name" value="WH-like_DNA-bd_sf"/>
</dbReference>
<keyword evidence="1" id="KW-0805">Transcription regulation</keyword>
<feature type="domain" description="HTH gntR-type" evidence="4">
    <location>
        <begin position="12"/>
        <end position="80"/>
    </location>
</feature>
<dbReference type="SUPFAM" id="SSF48008">
    <property type="entry name" value="GntR ligand-binding domain-like"/>
    <property type="match status" value="1"/>
</dbReference>
<keyword evidence="3" id="KW-0804">Transcription</keyword>
<dbReference type="InterPro" id="IPR000524">
    <property type="entry name" value="Tscrpt_reg_HTH_GntR"/>
</dbReference>
<dbReference type="PROSITE" id="PS50949">
    <property type="entry name" value="HTH_GNTR"/>
    <property type="match status" value="1"/>
</dbReference>
<dbReference type="PANTHER" id="PTHR43537:SF53">
    <property type="entry name" value="HTH-TYPE TRANSCRIPTIONAL REPRESSOR NANR"/>
    <property type="match status" value="1"/>
</dbReference>
<dbReference type="GO" id="GO:0003677">
    <property type="term" value="F:DNA binding"/>
    <property type="evidence" value="ECO:0007669"/>
    <property type="project" value="UniProtKB-KW"/>
</dbReference>
<dbReference type="InterPro" id="IPR036390">
    <property type="entry name" value="WH_DNA-bd_sf"/>
</dbReference>
<dbReference type="AlphaFoldDB" id="A0A1Q8SNJ2"/>
<organism evidence="5 6">
    <name type="scientific">Salinicola socius</name>
    <dbReference type="NCBI Taxonomy" id="404433"/>
    <lineage>
        <taxon>Bacteria</taxon>
        <taxon>Pseudomonadati</taxon>
        <taxon>Pseudomonadota</taxon>
        <taxon>Gammaproteobacteria</taxon>
        <taxon>Oceanospirillales</taxon>
        <taxon>Halomonadaceae</taxon>
        <taxon>Salinicola</taxon>
    </lineage>
</organism>
<dbReference type="SMART" id="SM00895">
    <property type="entry name" value="FCD"/>
    <property type="match status" value="1"/>
</dbReference>
<dbReference type="PANTHER" id="PTHR43537">
    <property type="entry name" value="TRANSCRIPTIONAL REGULATOR, GNTR FAMILY"/>
    <property type="match status" value="1"/>
</dbReference>
<dbReference type="Gene3D" id="1.20.120.530">
    <property type="entry name" value="GntR ligand-binding domain-like"/>
    <property type="match status" value="1"/>
</dbReference>
<dbReference type="OrthoDB" id="5450856at2"/>
<evidence type="ECO:0000313" key="6">
    <source>
        <dbReference type="Proteomes" id="UP000186878"/>
    </source>
</evidence>
<dbReference type="EMBL" id="MSDO01000026">
    <property type="protein sequence ID" value="OLO02961.1"/>
    <property type="molecule type" value="Genomic_DNA"/>
</dbReference>
<dbReference type="GO" id="GO:0003700">
    <property type="term" value="F:DNA-binding transcription factor activity"/>
    <property type="evidence" value="ECO:0007669"/>
    <property type="project" value="InterPro"/>
</dbReference>